<evidence type="ECO:0000256" key="1">
    <source>
        <dbReference type="ARBA" id="ARBA00004429"/>
    </source>
</evidence>
<dbReference type="Gene3D" id="1.10.3720.10">
    <property type="entry name" value="MetI-like"/>
    <property type="match status" value="1"/>
</dbReference>
<dbReference type="PANTHER" id="PTHR43357:SF4">
    <property type="entry name" value="INNER MEMBRANE ABC TRANSPORTER PERMEASE PROTEIN YDCV"/>
    <property type="match status" value="1"/>
</dbReference>
<dbReference type="EMBL" id="CP031598">
    <property type="protein sequence ID" value="QEW26096.1"/>
    <property type="molecule type" value="Genomic_DNA"/>
</dbReference>
<feature type="transmembrane region" description="Helical" evidence="8">
    <location>
        <begin position="108"/>
        <end position="130"/>
    </location>
</feature>
<keyword evidence="12" id="KW-1185">Reference proteome</keyword>
<reference evidence="11 13" key="2">
    <citation type="submission" date="2018-08" db="EMBL/GenBank/DDBJ databases">
        <title>Genetic Globetrotter - A new plasmid hitch-hiking vast phylogenetic and geographic distances.</title>
        <authorList>
            <person name="Vollmers J."/>
            <person name="Petersen J."/>
        </authorList>
    </citation>
    <scope>NUCLEOTIDE SEQUENCE [LARGE SCALE GENOMIC DNA]</scope>
    <source>
        <strain evidence="11 13">DSM 26383</strain>
    </source>
</reference>
<keyword evidence="5 8" id="KW-0812">Transmembrane</keyword>
<comment type="subcellular location">
    <subcellularLocation>
        <location evidence="1">Cell inner membrane</location>
        <topology evidence="1">Multi-pass membrane protein</topology>
    </subcellularLocation>
    <subcellularLocation>
        <location evidence="8">Cell membrane</location>
        <topology evidence="8">Multi-pass membrane protein</topology>
    </subcellularLocation>
</comment>
<evidence type="ECO:0000256" key="5">
    <source>
        <dbReference type="ARBA" id="ARBA00022692"/>
    </source>
</evidence>
<protein>
    <submittedName>
        <fullName evidence="10 11">ABC transporter permease</fullName>
    </submittedName>
</protein>
<evidence type="ECO:0000256" key="8">
    <source>
        <dbReference type="RuleBase" id="RU363032"/>
    </source>
</evidence>
<name>A0A0T5PCG0_9RHOB</name>
<evidence type="ECO:0000313" key="12">
    <source>
        <dbReference type="Proteomes" id="UP000051401"/>
    </source>
</evidence>
<feature type="transmembrane region" description="Helical" evidence="8">
    <location>
        <begin position="246"/>
        <end position="268"/>
    </location>
</feature>
<dbReference type="RefSeq" id="WP_057813770.1">
    <property type="nucleotide sequence ID" value="NZ_CAXRJZ010000014.1"/>
</dbReference>
<dbReference type="EMBL" id="LAXI01000002">
    <property type="protein sequence ID" value="KRS18971.1"/>
    <property type="molecule type" value="Genomic_DNA"/>
</dbReference>
<feature type="transmembrane region" description="Helical" evidence="8">
    <location>
        <begin position="70"/>
        <end position="96"/>
    </location>
</feature>
<dbReference type="CDD" id="cd06261">
    <property type="entry name" value="TM_PBP2"/>
    <property type="match status" value="1"/>
</dbReference>
<dbReference type="OrthoDB" id="6496035at2"/>
<feature type="transmembrane region" description="Helical" evidence="8">
    <location>
        <begin position="196"/>
        <end position="214"/>
    </location>
</feature>
<dbReference type="InterPro" id="IPR000515">
    <property type="entry name" value="MetI-like"/>
</dbReference>
<proteinExistence type="inferred from homology"/>
<sequence length="274" mass="29555">MSASRKPGPSAFDIAMMISAGLAFLVLILPLASVIWVSFFENKIISFPPKGYTLDWYANAWDMPRFRQGFFMSLKVGAIATGVSILVGVPAALYLARTSFRGREAIQTVLLGPLIVPGIVSGAALFMFLIELEVFSGLQLAQTFAGLCIAHSLIALPWTVRLVTASLVGMNRQVEEAALTMGARPLTVFMRVTLPAIRPGIVAGGLFAFVISFIDLEKSLFLVGPGATTLPIAIINYLEWNIDPTIAAVATVQIASIALVMIVTNRFFKLTRAF</sequence>
<evidence type="ECO:0000313" key="10">
    <source>
        <dbReference type="EMBL" id="KRS18971.1"/>
    </source>
</evidence>
<dbReference type="PANTHER" id="PTHR43357">
    <property type="entry name" value="INNER MEMBRANE ABC TRANSPORTER PERMEASE PROTEIN YDCV"/>
    <property type="match status" value="1"/>
</dbReference>
<dbReference type="PROSITE" id="PS50928">
    <property type="entry name" value="ABC_TM1"/>
    <property type="match status" value="1"/>
</dbReference>
<keyword evidence="3" id="KW-1003">Cell membrane</keyword>
<dbReference type="KEGG" id="rid:RIdsm_01890"/>
<dbReference type="Pfam" id="PF00528">
    <property type="entry name" value="BPD_transp_1"/>
    <property type="match status" value="1"/>
</dbReference>
<dbReference type="SUPFAM" id="SSF161098">
    <property type="entry name" value="MetI-like"/>
    <property type="match status" value="1"/>
</dbReference>
<evidence type="ECO:0000256" key="3">
    <source>
        <dbReference type="ARBA" id="ARBA00022475"/>
    </source>
</evidence>
<evidence type="ECO:0000259" key="9">
    <source>
        <dbReference type="PROSITE" id="PS50928"/>
    </source>
</evidence>
<evidence type="ECO:0000313" key="11">
    <source>
        <dbReference type="EMBL" id="QEW26096.1"/>
    </source>
</evidence>
<accession>A0A0T5PCG0</accession>
<dbReference type="Proteomes" id="UP000325785">
    <property type="component" value="Chromosome"/>
</dbReference>
<dbReference type="GO" id="GO:0055085">
    <property type="term" value="P:transmembrane transport"/>
    <property type="evidence" value="ECO:0007669"/>
    <property type="project" value="InterPro"/>
</dbReference>
<dbReference type="PATRIC" id="fig|540747.5.peg.2508"/>
<comment type="similarity">
    <text evidence="8">Belongs to the binding-protein-dependent transport system permease family.</text>
</comment>
<evidence type="ECO:0000256" key="6">
    <source>
        <dbReference type="ARBA" id="ARBA00022989"/>
    </source>
</evidence>
<keyword evidence="6 8" id="KW-1133">Transmembrane helix</keyword>
<keyword evidence="4" id="KW-0997">Cell inner membrane</keyword>
<gene>
    <name evidence="11" type="ORF">RIdsm_01890</name>
    <name evidence="10" type="ORF">XM52_04670</name>
</gene>
<organism evidence="10 12">
    <name type="scientific">Roseovarius indicus</name>
    <dbReference type="NCBI Taxonomy" id="540747"/>
    <lineage>
        <taxon>Bacteria</taxon>
        <taxon>Pseudomonadati</taxon>
        <taxon>Pseudomonadota</taxon>
        <taxon>Alphaproteobacteria</taxon>
        <taxon>Rhodobacterales</taxon>
        <taxon>Roseobacteraceae</taxon>
        <taxon>Roseovarius</taxon>
    </lineage>
</organism>
<reference evidence="10 12" key="1">
    <citation type="submission" date="2015-04" db="EMBL/GenBank/DDBJ databases">
        <title>The draft genome sequence of Roseovarius indicus B108T.</title>
        <authorList>
            <person name="Li G."/>
            <person name="Lai Q."/>
            <person name="Shao Z."/>
            <person name="Yan P."/>
        </authorList>
    </citation>
    <scope>NUCLEOTIDE SEQUENCE [LARGE SCALE GENOMIC DNA]</scope>
    <source>
        <strain evidence="10 12">B108</strain>
    </source>
</reference>
<evidence type="ECO:0000256" key="4">
    <source>
        <dbReference type="ARBA" id="ARBA00022519"/>
    </source>
</evidence>
<dbReference type="AlphaFoldDB" id="A0A0T5PCG0"/>
<dbReference type="GO" id="GO:0005886">
    <property type="term" value="C:plasma membrane"/>
    <property type="evidence" value="ECO:0007669"/>
    <property type="project" value="UniProtKB-SubCell"/>
</dbReference>
<evidence type="ECO:0000256" key="2">
    <source>
        <dbReference type="ARBA" id="ARBA00022448"/>
    </source>
</evidence>
<dbReference type="InterPro" id="IPR035906">
    <property type="entry name" value="MetI-like_sf"/>
</dbReference>
<dbReference type="Proteomes" id="UP000051401">
    <property type="component" value="Unassembled WGS sequence"/>
</dbReference>
<dbReference type="STRING" id="540747.SAMN04488031_103303"/>
<feature type="transmembrane region" description="Helical" evidence="8">
    <location>
        <begin position="12"/>
        <end position="39"/>
    </location>
</feature>
<keyword evidence="7 8" id="KW-0472">Membrane</keyword>
<evidence type="ECO:0000256" key="7">
    <source>
        <dbReference type="ARBA" id="ARBA00023136"/>
    </source>
</evidence>
<keyword evidence="2 8" id="KW-0813">Transport</keyword>
<feature type="domain" description="ABC transmembrane type-1" evidence="9">
    <location>
        <begin position="70"/>
        <end position="264"/>
    </location>
</feature>
<evidence type="ECO:0000313" key="13">
    <source>
        <dbReference type="Proteomes" id="UP000325785"/>
    </source>
</evidence>